<accession>A0A165LMV6</accession>
<reference evidence="1 2" key="1">
    <citation type="submission" date="2016-03" db="EMBL/GenBank/DDBJ databases">
        <title>Speciation and ecological success in dimly lit waters: horizontal gene transfer in a green sulfur bacteria bloom unveiled by metagenomic assembly.</title>
        <authorList>
            <person name="Llorens-Mares T."/>
            <person name="Liu Z."/>
            <person name="Allen L.Z."/>
            <person name="Rusch D.B."/>
            <person name="Craig M.T."/>
            <person name="Dupont C.L."/>
            <person name="Bryant D.A."/>
            <person name="Casamayor E.O."/>
        </authorList>
    </citation>
    <scope>NUCLEOTIDE SEQUENCE [LARGE SCALE GENOMIC DNA]</scope>
    <source>
        <strain evidence="1">CIII</strain>
    </source>
</reference>
<dbReference type="Proteomes" id="UP000076481">
    <property type="component" value="Unassembled WGS sequence"/>
</dbReference>
<dbReference type="EMBL" id="LVWG01000030">
    <property type="protein sequence ID" value="KZK74229.1"/>
    <property type="molecule type" value="Genomic_DNA"/>
</dbReference>
<gene>
    <name evidence="1" type="ORF">A3K90_04760</name>
</gene>
<dbReference type="AlphaFoldDB" id="A0A165LMV6"/>
<protein>
    <submittedName>
        <fullName evidence="1">Uncharacterized protein</fullName>
    </submittedName>
</protein>
<organism evidence="1 2">
    <name type="scientific">Pelodictyon luteolum</name>
    <dbReference type="NCBI Taxonomy" id="1100"/>
    <lineage>
        <taxon>Bacteria</taxon>
        <taxon>Pseudomonadati</taxon>
        <taxon>Chlorobiota</taxon>
        <taxon>Chlorobiia</taxon>
        <taxon>Chlorobiales</taxon>
        <taxon>Chlorobiaceae</taxon>
        <taxon>Chlorobium/Pelodictyon group</taxon>
        <taxon>Pelodictyon</taxon>
    </lineage>
</organism>
<name>A0A165LMV6_PELLU</name>
<dbReference type="RefSeq" id="WP_303681576.1">
    <property type="nucleotide sequence ID" value="NZ_LVWG01000030.1"/>
</dbReference>
<proteinExistence type="predicted"/>
<sequence length="286" mass="30991">MSNSSLRHFTFMLAVLGFGISLISAGVPELQAGEFRAKAWKKYRGTRIYMLQDRSAYSYVTGSMTIDADGAPNAYHPKNSGLDDLANAGYPRQSWWNTVLVSDPADLSRPYIMKSGPYAGYYLSMTTLKDLRYAETDSRRYVDASRIPYIVFPETFAAMDGVGQIGDYGVAVNLDNGSSSGFVVADIGPVRHPLGEISIALATRLGGKDVSARTGPSRPMGEILYIVFPGSLNRYPWPQDLHSIESITQKMLEEAGGAGVLSALAGYRLPVAPKGASQSGRGARER</sequence>
<evidence type="ECO:0000313" key="2">
    <source>
        <dbReference type="Proteomes" id="UP000076481"/>
    </source>
</evidence>
<evidence type="ECO:0000313" key="1">
    <source>
        <dbReference type="EMBL" id="KZK74229.1"/>
    </source>
</evidence>
<comment type="caution">
    <text evidence="1">The sequence shown here is derived from an EMBL/GenBank/DDBJ whole genome shotgun (WGS) entry which is preliminary data.</text>
</comment>